<dbReference type="HAMAP" id="MF_00362">
    <property type="entry name" value="Ribosomal_uL10"/>
    <property type="match status" value="1"/>
</dbReference>
<evidence type="ECO:0000313" key="6">
    <source>
        <dbReference type="EMBL" id="KKT63485.1"/>
    </source>
</evidence>
<organism evidence="6 7">
    <name type="scientific">Candidatus Giovannonibacteria bacterium GW2011_GWA2_44_26</name>
    <dbReference type="NCBI Taxonomy" id="1618648"/>
    <lineage>
        <taxon>Bacteria</taxon>
        <taxon>Candidatus Giovannoniibacteriota</taxon>
    </lineage>
</organism>
<protein>
    <recommendedName>
        <fullName evidence="4 5">Large ribosomal subunit protein uL10</fullName>
    </recommendedName>
</protein>
<comment type="caution">
    <text evidence="6">The sequence shown here is derived from an EMBL/GenBank/DDBJ whole genome shotgun (WGS) entry which is preliminary data.</text>
</comment>
<keyword evidence="5" id="KW-0699">rRNA-binding</keyword>
<dbReference type="GO" id="GO:0015934">
    <property type="term" value="C:large ribosomal subunit"/>
    <property type="evidence" value="ECO:0007669"/>
    <property type="project" value="InterPro"/>
</dbReference>
<gene>
    <name evidence="5" type="primary">rplJ</name>
    <name evidence="6" type="ORF">UW55_C0003G0053</name>
</gene>
<evidence type="ECO:0000256" key="5">
    <source>
        <dbReference type="HAMAP-Rule" id="MF_00362"/>
    </source>
</evidence>
<dbReference type="EMBL" id="LCIT01000003">
    <property type="protein sequence ID" value="KKT63485.1"/>
    <property type="molecule type" value="Genomic_DNA"/>
</dbReference>
<dbReference type="InterPro" id="IPR047865">
    <property type="entry name" value="Ribosomal_uL10_bac_type"/>
</dbReference>
<reference evidence="6 7" key="1">
    <citation type="journal article" date="2015" name="Nature">
        <title>rRNA introns, odd ribosomes, and small enigmatic genomes across a large radiation of phyla.</title>
        <authorList>
            <person name="Brown C.T."/>
            <person name="Hug L.A."/>
            <person name="Thomas B.C."/>
            <person name="Sharon I."/>
            <person name="Castelle C.J."/>
            <person name="Singh A."/>
            <person name="Wilkins M.J."/>
            <person name="Williams K.H."/>
            <person name="Banfield J.F."/>
        </authorList>
    </citation>
    <scope>NUCLEOTIDE SEQUENCE [LARGE SCALE GENOMIC DNA]</scope>
</reference>
<dbReference type="InterPro" id="IPR022973">
    <property type="entry name" value="Ribosomal_uL10_bac"/>
</dbReference>
<dbReference type="GO" id="GO:0070180">
    <property type="term" value="F:large ribosomal subunit rRNA binding"/>
    <property type="evidence" value="ECO:0007669"/>
    <property type="project" value="UniProtKB-UniRule"/>
</dbReference>
<accession>A0A0G1IWL6</accession>
<evidence type="ECO:0000256" key="1">
    <source>
        <dbReference type="ARBA" id="ARBA00008889"/>
    </source>
</evidence>
<name>A0A0G1IWL6_9BACT</name>
<dbReference type="CDD" id="cd05797">
    <property type="entry name" value="Ribosomal_L10"/>
    <property type="match status" value="1"/>
</dbReference>
<proteinExistence type="inferred from homology"/>
<keyword evidence="5" id="KW-0694">RNA-binding</keyword>
<dbReference type="GO" id="GO:0003735">
    <property type="term" value="F:structural constituent of ribosome"/>
    <property type="evidence" value="ECO:0007669"/>
    <property type="project" value="InterPro"/>
</dbReference>
<dbReference type="Pfam" id="PF00466">
    <property type="entry name" value="Ribosomal_L10"/>
    <property type="match status" value="1"/>
</dbReference>
<dbReference type="Proteomes" id="UP000033945">
    <property type="component" value="Unassembled WGS sequence"/>
</dbReference>
<dbReference type="InterPro" id="IPR043141">
    <property type="entry name" value="Ribosomal_uL10-like_sf"/>
</dbReference>
<evidence type="ECO:0000256" key="2">
    <source>
        <dbReference type="ARBA" id="ARBA00022980"/>
    </source>
</evidence>
<sequence length="191" mass="21480">MGREYRKTSLGSKAAFGRFFTSKFYFMVLTKAKKNTIVDELKNAWEKASILVFVNFHGLSVAKASKLRRELRKSEIGYKVVKKTLLRRVLESLGFSGTQKLEGEVGIISGFGEVTEPPRLIQQFIKKEREGLKILGGIYELKFVDAEVIKCLAAIPSQEVLLTQLAFMLSQPVASFARALQEVEKKLSSNQ</sequence>
<comment type="subunit">
    <text evidence="5">Part of the ribosomal stalk of the 50S ribosomal subunit. The N-terminus interacts with L11 and the large rRNA to form the base of the stalk. The C-terminus forms an elongated spine to which L12 dimers bind in a sequential fashion forming a multimeric L10(L12)X complex.</text>
</comment>
<keyword evidence="2 5" id="KW-0689">Ribosomal protein</keyword>
<dbReference type="GO" id="GO:0006412">
    <property type="term" value="P:translation"/>
    <property type="evidence" value="ECO:0007669"/>
    <property type="project" value="UniProtKB-UniRule"/>
</dbReference>
<dbReference type="InterPro" id="IPR002363">
    <property type="entry name" value="Ribosomal_uL10_CS_bac"/>
</dbReference>
<dbReference type="Gene3D" id="6.10.250.290">
    <property type="match status" value="1"/>
</dbReference>
<keyword evidence="3 5" id="KW-0687">Ribonucleoprotein</keyword>
<comment type="function">
    <text evidence="5">Forms part of the ribosomal stalk, playing a central role in the interaction of the ribosome with GTP-bound translation factors.</text>
</comment>
<evidence type="ECO:0000256" key="3">
    <source>
        <dbReference type="ARBA" id="ARBA00023274"/>
    </source>
</evidence>
<evidence type="ECO:0000256" key="4">
    <source>
        <dbReference type="ARBA" id="ARBA00035202"/>
    </source>
</evidence>
<dbReference type="AlphaFoldDB" id="A0A0G1IWL6"/>
<dbReference type="PANTHER" id="PTHR11560">
    <property type="entry name" value="39S RIBOSOMAL PROTEIN L10, MITOCHONDRIAL"/>
    <property type="match status" value="1"/>
</dbReference>
<dbReference type="PROSITE" id="PS01109">
    <property type="entry name" value="RIBOSOMAL_L10"/>
    <property type="match status" value="1"/>
</dbReference>
<dbReference type="NCBIfam" id="NF000955">
    <property type="entry name" value="PRK00099.1-1"/>
    <property type="match status" value="1"/>
</dbReference>
<dbReference type="Gene3D" id="3.30.70.1730">
    <property type="match status" value="1"/>
</dbReference>
<comment type="similarity">
    <text evidence="1 5">Belongs to the universal ribosomal protein uL10 family.</text>
</comment>
<dbReference type="InterPro" id="IPR001790">
    <property type="entry name" value="Ribosomal_uL10"/>
</dbReference>
<dbReference type="SUPFAM" id="SSF160369">
    <property type="entry name" value="Ribosomal protein L10-like"/>
    <property type="match status" value="1"/>
</dbReference>
<evidence type="ECO:0000313" key="7">
    <source>
        <dbReference type="Proteomes" id="UP000033945"/>
    </source>
</evidence>